<feature type="compositionally biased region" description="Gly residues" evidence="6">
    <location>
        <begin position="279"/>
        <end position="288"/>
    </location>
</feature>
<evidence type="ECO:0000313" key="8">
    <source>
        <dbReference type="Proteomes" id="UP000799766"/>
    </source>
</evidence>
<evidence type="ECO:0000256" key="6">
    <source>
        <dbReference type="SAM" id="MobiDB-lite"/>
    </source>
</evidence>
<evidence type="ECO:0000256" key="4">
    <source>
        <dbReference type="ARBA" id="ARBA00023163"/>
    </source>
</evidence>
<evidence type="ECO:0000256" key="2">
    <source>
        <dbReference type="ARBA" id="ARBA00005330"/>
    </source>
</evidence>
<dbReference type="GO" id="GO:0005634">
    <property type="term" value="C:nucleus"/>
    <property type="evidence" value="ECO:0007669"/>
    <property type="project" value="UniProtKB-SubCell"/>
</dbReference>
<organism evidence="7 8">
    <name type="scientific">Lineolata rhizophorae</name>
    <dbReference type="NCBI Taxonomy" id="578093"/>
    <lineage>
        <taxon>Eukaryota</taxon>
        <taxon>Fungi</taxon>
        <taxon>Dikarya</taxon>
        <taxon>Ascomycota</taxon>
        <taxon>Pezizomycotina</taxon>
        <taxon>Dothideomycetes</taxon>
        <taxon>Dothideomycetes incertae sedis</taxon>
        <taxon>Lineolatales</taxon>
        <taxon>Lineolataceae</taxon>
        <taxon>Lineolata</taxon>
    </lineage>
</organism>
<keyword evidence="5" id="KW-0539">Nucleus</keyword>
<keyword evidence="8" id="KW-1185">Reference proteome</keyword>
<evidence type="ECO:0000256" key="3">
    <source>
        <dbReference type="ARBA" id="ARBA00023015"/>
    </source>
</evidence>
<evidence type="ECO:0000256" key="5">
    <source>
        <dbReference type="ARBA" id="ARBA00023242"/>
    </source>
</evidence>
<dbReference type="Proteomes" id="UP000799766">
    <property type="component" value="Unassembled WGS sequence"/>
</dbReference>
<gene>
    <name evidence="7" type="ORF">BDY21DRAFT_310585</name>
</gene>
<dbReference type="InterPro" id="IPR019340">
    <property type="entry name" value="Histone_AcTrfase_su3"/>
</dbReference>
<feature type="region of interest" description="Disordered" evidence="6">
    <location>
        <begin position="211"/>
        <end position="288"/>
    </location>
</feature>
<feature type="compositionally biased region" description="Polar residues" evidence="6">
    <location>
        <begin position="267"/>
        <end position="278"/>
    </location>
</feature>
<dbReference type="OrthoDB" id="1232at2759"/>
<feature type="compositionally biased region" description="Gly residues" evidence="6">
    <location>
        <begin position="240"/>
        <end position="249"/>
    </location>
</feature>
<dbReference type="GO" id="GO:0000124">
    <property type="term" value="C:SAGA complex"/>
    <property type="evidence" value="ECO:0007669"/>
    <property type="project" value="TreeGrafter"/>
</dbReference>
<keyword evidence="3" id="KW-0805">Transcription regulation</keyword>
<dbReference type="GO" id="GO:0016740">
    <property type="term" value="F:transferase activity"/>
    <property type="evidence" value="ECO:0007669"/>
    <property type="project" value="UniProtKB-KW"/>
</dbReference>
<name>A0A6A6NQ31_9PEZI</name>
<comment type="subcellular location">
    <subcellularLocation>
        <location evidence="1">Nucleus</location>
    </subcellularLocation>
</comment>
<comment type="similarity">
    <text evidence="2">Belongs to the NGG1 family.</text>
</comment>
<dbReference type="EMBL" id="MU001697">
    <property type="protein sequence ID" value="KAF2453512.1"/>
    <property type="molecule type" value="Genomic_DNA"/>
</dbReference>
<dbReference type="Pfam" id="PF10198">
    <property type="entry name" value="Ada3"/>
    <property type="match status" value="1"/>
</dbReference>
<dbReference type="PANTHER" id="PTHR13556:SF2">
    <property type="entry name" value="TRANSCRIPTIONAL ADAPTER 3"/>
    <property type="match status" value="1"/>
</dbReference>
<feature type="region of interest" description="Disordered" evidence="6">
    <location>
        <begin position="391"/>
        <end position="431"/>
    </location>
</feature>
<reference evidence="7" key="1">
    <citation type="journal article" date="2020" name="Stud. Mycol.">
        <title>101 Dothideomycetes genomes: a test case for predicting lifestyles and emergence of pathogens.</title>
        <authorList>
            <person name="Haridas S."/>
            <person name="Albert R."/>
            <person name="Binder M."/>
            <person name="Bloem J."/>
            <person name="Labutti K."/>
            <person name="Salamov A."/>
            <person name="Andreopoulos B."/>
            <person name="Baker S."/>
            <person name="Barry K."/>
            <person name="Bills G."/>
            <person name="Bluhm B."/>
            <person name="Cannon C."/>
            <person name="Castanera R."/>
            <person name="Culley D."/>
            <person name="Daum C."/>
            <person name="Ezra D."/>
            <person name="Gonzalez J."/>
            <person name="Henrissat B."/>
            <person name="Kuo A."/>
            <person name="Liang C."/>
            <person name="Lipzen A."/>
            <person name="Lutzoni F."/>
            <person name="Magnuson J."/>
            <person name="Mondo S."/>
            <person name="Nolan M."/>
            <person name="Ohm R."/>
            <person name="Pangilinan J."/>
            <person name="Park H.-J."/>
            <person name="Ramirez L."/>
            <person name="Alfaro M."/>
            <person name="Sun H."/>
            <person name="Tritt A."/>
            <person name="Yoshinaga Y."/>
            <person name="Zwiers L.-H."/>
            <person name="Turgeon B."/>
            <person name="Goodwin S."/>
            <person name="Spatafora J."/>
            <person name="Crous P."/>
            <person name="Grigoriev I."/>
        </authorList>
    </citation>
    <scope>NUCLEOTIDE SEQUENCE</scope>
    <source>
        <strain evidence="7">ATCC 16933</strain>
    </source>
</reference>
<feature type="compositionally biased region" description="Polar residues" evidence="6">
    <location>
        <begin position="19"/>
        <end position="30"/>
    </location>
</feature>
<evidence type="ECO:0000313" key="7">
    <source>
        <dbReference type="EMBL" id="KAF2453512.1"/>
    </source>
</evidence>
<feature type="compositionally biased region" description="Gly residues" evidence="6">
    <location>
        <begin position="402"/>
        <end position="412"/>
    </location>
</feature>
<accession>A0A6A6NQ31</accession>
<protein>
    <submittedName>
        <fullName evidence="7">Histone acetyltransferases subunit 3-domain-containing protein</fullName>
    </submittedName>
</protein>
<sequence length="485" mass="51943">MSSPISAPPPSAGLKDPRQSSVDSDASQQPKPAPAVPQYQTFGPDPLRFDDPTVYHIRDLTDDMPEEEKKEILCVAEYPHSDLHDLTCGTPPDKDFSNAKPTNQVNANLFASFVEPYIRPLAEEDMAFLRERGDRVTPFIMPRRGPKHYKQIWAEEDGLPNSAAIADAERNRLPPNEPRGDIDMMNDEVAETEKVSTGPVLARLLSVMRPEHRSADGAPLTNGEPNGTTTANGGDAMDIDGGGPGGGGAENQTNGDVSNLPPAAQLPDSSGPKTNGATSGSGGSGGGSMVAAVARTDYAAVEERLMGELRHIGILSDEDGADFSTHTDDEVAARLRYLQAELRRQSIVNGARKARILELTEARLAGQEYSTIADDLDAQLNQAYLKRNRNIGKGKKNAKRPGGAGTGAGAHGAAGTPGVAQSISRPSVGEPIRDLMRRRDEWIGKIGPVVDYGRQVIPKESIFGEEVMRGLAAREEEGWGETEDV</sequence>
<evidence type="ECO:0000256" key="1">
    <source>
        <dbReference type="ARBA" id="ARBA00004123"/>
    </source>
</evidence>
<keyword evidence="4" id="KW-0804">Transcription</keyword>
<keyword evidence="7" id="KW-0808">Transferase</keyword>
<dbReference type="PANTHER" id="PTHR13556">
    <property type="entry name" value="TRANSCRIPTIONAL ADAPTER 3-RELATED"/>
    <property type="match status" value="1"/>
</dbReference>
<feature type="region of interest" description="Disordered" evidence="6">
    <location>
        <begin position="1"/>
        <end position="51"/>
    </location>
</feature>
<feature type="compositionally biased region" description="Pro residues" evidence="6">
    <location>
        <begin position="1"/>
        <end position="11"/>
    </location>
</feature>
<dbReference type="GO" id="GO:0006357">
    <property type="term" value="P:regulation of transcription by RNA polymerase II"/>
    <property type="evidence" value="ECO:0007669"/>
    <property type="project" value="TreeGrafter"/>
</dbReference>
<dbReference type="AlphaFoldDB" id="A0A6A6NQ31"/>
<dbReference type="GO" id="GO:0003713">
    <property type="term" value="F:transcription coactivator activity"/>
    <property type="evidence" value="ECO:0007669"/>
    <property type="project" value="TreeGrafter"/>
</dbReference>
<proteinExistence type="inferred from homology"/>